<dbReference type="InterPro" id="IPR026058">
    <property type="entry name" value="LIPIN"/>
</dbReference>
<evidence type="ECO:0000313" key="4">
    <source>
        <dbReference type="WBParaSite" id="TASK_0000576201-mRNA-1"/>
    </source>
</evidence>
<dbReference type="WBParaSite" id="TASK_0000576201-mRNA-1">
    <property type="protein sequence ID" value="TASK_0000576201-mRNA-1"/>
    <property type="gene ID" value="TASK_0000576201"/>
</dbReference>
<dbReference type="GO" id="GO:0005634">
    <property type="term" value="C:nucleus"/>
    <property type="evidence" value="ECO:0007669"/>
    <property type="project" value="TreeGrafter"/>
</dbReference>
<proteinExistence type="predicted"/>
<gene>
    <name evidence="2" type="ORF">TASK_LOCUS5763</name>
</gene>
<dbReference type="GO" id="GO:0019432">
    <property type="term" value="P:triglyceride biosynthetic process"/>
    <property type="evidence" value="ECO:0007669"/>
    <property type="project" value="TreeGrafter"/>
</dbReference>
<dbReference type="Pfam" id="PF04571">
    <property type="entry name" value="Lipin_N"/>
    <property type="match status" value="1"/>
</dbReference>
<dbReference type="GO" id="GO:0003713">
    <property type="term" value="F:transcription coactivator activity"/>
    <property type="evidence" value="ECO:0007669"/>
    <property type="project" value="TreeGrafter"/>
</dbReference>
<dbReference type="GO" id="GO:0009062">
    <property type="term" value="P:fatty acid catabolic process"/>
    <property type="evidence" value="ECO:0007669"/>
    <property type="project" value="TreeGrafter"/>
</dbReference>
<evidence type="ECO:0000259" key="1">
    <source>
        <dbReference type="Pfam" id="PF04571"/>
    </source>
</evidence>
<dbReference type="AlphaFoldDB" id="A0A0R3W6E5"/>
<reference evidence="4" key="1">
    <citation type="submission" date="2017-02" db="UniProtKB">
        <authorList>
            <consortium name="WormBaseParasite"/>
        </authorList>
    </citation>
    <scope>IDENTIFICATION</scope>
</reference>
<protein>
    <submittedName>
        <fullName evidence="4">Lipin_N domain-containing protein</fullName>
    </submittedName>
</protein>
<dbReference type="PANTHER" id="PTHR12181">
    <property type="entry name" value="LIPIN"/>
    <property type="match status" value="1"/>
</dbReference>
<organism evidence="4">
    <name type="scientific">Taenia asiatica</name>
    <name type="common">Asian tapeworm</name>
    <dbReference type="NCBI Taxonomy" id="60517"/>
    <lineage>
        <taxon>Eukaryota</taxon>
        <taxon>Metazoa</taxon>
        <taxon>Spiralia</taxon>
        <taxon>Lophotrochozoa</taxon>
        <taxon>Platyhelminthes</taxon>
        <taxon>Cestoda</taxon>
        <taxon>Eucestoda</taxon>
        <taxon>Cyclophyllidea</taxon>
        <taxon>Taeniidae</taxon>
        <taxon>Taenia</taxon>
    </lineage>
</organism>
<sequence>MQYIERFFSSAKRMYSDINSATLSGAIDVIVVRYPNGELVSSPFYVQFGKTGVFRPCADEVEVVINGVPRTDLHMRVNRFGQAYFDDLIFTPVKVLPTLRRVALLYLWIKQTNRPNPILSLHVTNRIFFNQPRPCFRVPTSGE</sequence>
<name>A0A0R3W6E5_TAEAS</name>
<dbReference type="EMBL" id="UYRS01018439">
    <property type="protein sequence ID" value="VDK35581.1"/>
    <property type="molecule type" value="Genomic_DNA"/>
</dbReference>
<dbReference type="InterPro" id="IPR007651">
    <property type="entry name" value="Lipin_N"/>
</dbReference>
<dbReference type="GO" id="GO:0008195">
    <property type="term" value="F:phosphatidate phosphatase activity"/>
    <property type="evidence" value="ECO:0007669"/>
    <property type="project" value="TreeGrafter"/>
</dbReference>
<dbReference type="Proteomes" id="UP000282613">
    <property type="component" value="Unassembled WGS sequence"/>
</dbReference>
<dbReference type="STRING" id="60517.A0A0R3W6E5"/>
<accession>A0A0R3W6E5</accession>
<evidence type="ECO:0000313" key="3">
    <source>
        <dbReference type="Proteomes" id="UP000282613"/>
    </source>
</evidence>
<evidence type="ECO:0000313" key="2">
    <source>
        <dbReference type="EMBL" id="VDK35581.1"/>
    </source>
</evidence>
<dbReference type="GO" id="GO:0045944">
    <property type="term" value="P:positive regulation of transcription by RNA polymerase II"/>
    <property type="evidence" value="ECO:0007669"/>
    <property type="project" value="TreeGrafter"/>
</dbReference>
<dbReference type="GO" id="GO:0032869">
    <property type="term" value="P:cellular response to insulin stimulus"/>
    <property type="evidence" value="ECO:0007669"/>
    <property type="project" value="TreeGrafter"/>
</dbReference>
<feature type="domain" description="Lipin N-terminal" evidence="1">
    <location>
        <begin position="1"/>
        <end position="86"/>
    </location>
</feature>
<keyword evidence="3" id="KW-1185">Reference proteome</keyword>
<dbReference type="PANTHER" id="PTHR12181:SF12">
    <property type="entry name" value="PHOSPHATIDATE PHOSPHATASE"/>
    <property type="match status" value="1"/>
</dbReference>
<reference evidence="2 3" key="2">
    <citation type="submission" date="2018-11" db="EMBL/GenBank/DDBJ databases">
        <authorList>
            <consortium name="Pathogen Informatics"/>
        </authorList>
    </citation>
    <scope>NUCLEOTIDE SEQUENCE [LARGE SCALE GENOMIC DNA]</scope>
</reference>
<dbReference type="OrthoDB" id="4567at2759"/>